<accession>A0A0E9Q5M0</accession>
<dbReference type="AlphaFoldDB" id="A0A0E9Q5M0"/>
<sequence>MALMGIHMSQTQMDWLKDTP</sequence>
<dbReference type="EMBL" id="GBXM01096376">
    <property type="protein sequence ID" value="JAH12201.1"/>
    <property type="molecule type" value="Transcribed_RNA"/>
</dbReference>
<reference evidence="1" key="2">
    <citation type="journal article" date="2015" name="Fish Shellfish Immunol.">
        <title>Early steps in the European eel (Anguilla anguilla)-Vibrio vulnificus interaction in the gills: Role of the RtxA13 toxin.</title>
        <authorList>
            <person name="Callol A."/>
            <person name="Pajuelo D."/>
            <person name="Ebbesson L."/>
            <person name="Teles M."/>
            <person name="MacKenzie S."/>
            <person name="Amaro C."/>
        </authorList>
    </citation>
    <scope>NUCLEOTIDE SEQUENCE</scope>
</reference>
<name>A0A0E9Q5M0_ANGAN</name>
<protein>
    <submittedName>
        <fullName evidence="1">Uncharacterized protein</fullName>
    </submittedName>
</protein>
<evidence type="ECO:0000313" key="1">
    <source>
        <dbReference type="EMBL" id="JAH12201.1"/>
    </source>
</evidence>
<organism evidence="1">
    <name type="scientific">Anguilla anguilla</name>
    <name type="common">European freshwater eel</name>
    <name type="synonym">Muraena anguilla</name>
    <dbReference type="NCBI Taxonomy" id="7936"/>
    <lineage>
        <taxon>Eukaryota</taxon>
        <taxon>Metazoa</taxon>
        <taxon>Chordata</taxon>
        <taxon>Craniata</taxon>
        <taxon>Vertebrata</taxon>
        <taxon>Euteleostomi</taxon>
        <taxon>Actinopterygii</taxon>
        <taxon>Neopterygii</taxon>
        <taxon>Teleostei</taxon>
        <taxon>Anguilliformes</taxon>
        <taxon>Anguillidae</taxon>
        <taxon>Anguilla</taxon>
    </lineage>
</organism>
<reference evidence="1" key="1">
    <citation type="submission" date="2014-11" db="EMBL/GenBank/DDBJ databases">
        <authorList>
            <person name="Amaro Gonzalez C."/>
        </authorList>
    </citation>
    <scope>NUCLEOTIDE SEQUENCE</scope>
</reference>
<proteinExistence type="predicted"/>